<evidence type="ECO:0000256" key="7">
    <source>
        <dbReference type="ARBA" id="ARBA00023136"/>
    </source>
</evidence>
<dbReference type="InParanoid" id="W2S7R4"/>
<evidence type="ECO:0000256" key="1">
    <source>
        <dbReference type="ARBA" id="ARBA00004141"/>
    </source>
</evidence>
<keyword evidence="2" id="KW-0349">Heme</keyword>
<sequence>MSGSMFSQRALQLSSRRRKRSYFPPLSIFPVKRANLACLTPPSTAVAAASTLSRASVPFAIATGQHVQFRPAATETVSPETGTSILAAQRRNRPVAPHLTIYKPQITWYGSAFNRITGVALSGTMYVFGISYLAAPLLGWHLESASIAAAFAGLPIIAKLAMKIGFGFPFMYHSLNGLRHLVWDTGAAFTNKQVIVTGWTVVGLSTVLSLASAFL</sequence>
<dbReference type="Gene3D" id="1.20.1300.10">
    <property type="entry name" value="Fumarate reductase/succinate dehydrogenase, transmembrane subunit"/>
    <property type="match status" value="1"/>
</dbReference>
<dbReference type="FunCoup" id="W2S7R4">
    <property type="interactions" value="365"/>
</dbReference>
<evidence type="ECO:0000256" key="4">
    <source>
        <dbReference type="ARBA" id="ARBA00022723"/>
    </source>
</evidence>
<organism evidence="9 10">
    <name type="scientific">Cyphellophora europaea (strain CBS 101466)</name>
    <name type="common">Phialophora europaea</name>
    <dbReference type="NCBI Taxonomy" id="1220924"/>
    <lineage>
        <taxon>Eukaryota</taxon>
        <taxon>Fungi</taxon>
        <taxon>Dikarya</taxon>
        <taxon>Ascomycota</taxon>
        <taxon>Pezizomycotina</taxon>
        <taxon>Eurotiomycetes</taxon>
        <taxon>Chaetothyriomycetidae</taxon>
        <taxon>Chaetothyriales</taxon>
        <taxon>Cyphellophoraceae</taxon>
        <taxon>Cyphellophora</taxon>
    </lineage>
</organism>
<proteinExistence type="predicted"/>
<dbReference type="GO" id="GO:0006121">
    <property type="term" value="P:mitochondrial electron transport, succinate to ubiquinone"/>
    <property type="evidence" value="ECO:0007669"/>
    <property type="project" value="TreeGrafter"/>
</dbReference>
<accession>W2S7R4</accession>
<comment type="subcellular location">
    <subcellularLocation>
        <location evidence="1">Membrane</location>
        <topology evidence="1">Multi-pass membrane protein</topology>
    </subcellularLocation>
</comment>
<evidence type="ECO:0000313" key="9">
    <source>
        <dbReference type="EMBL" id="ETN44675.1"/>
    </source>
</evidence>
<dbReference type="OrthoDB" id="588261at2759"/>
<keyword evidence="5 8" id="KW-1133">Transmembrane helix</keyword>
<dbReference type="EMBL" id="KB822714">
    <property type="protein sequence ID" value="ETN44675.1"/>
    <property type="molecule type" value="Genomic_DNA"/>
</dbReference>
<dbReference type="GO" id="GO:0016020">
    <property type="term" value="C:membrane"/>
    <property type="evidence" value="ECO:0007669"/>
    <property type="project" value="UniProtKB-SubCell"/>
</dbReference>
<dbReference type="Proteomes" id="UP000030752">
    <property type="component" value="Unassembled WGS sequence"/>
</dbReference>
<feature type="transmembrane region" description="Helical" evidence="8">
    <location>
        <begin position="193"/>
        <end position="214"/>
    </location>
</feature>
<evidence type="ECO:0000256" key="8">
    <source>
        <dbReference type="SAM" id="Phobius"/>
    </source>
</evidence>
<keyword evidence="3 8" id="KW-0812">Transmembrane</keyword>
<dbReference type="VEuPathDB" id="FungiDB:HMPREF1541_10345"/>
<keyword evidence="7 8" id="KW-0472">Membrane</keyword>
<dbReference type="HOGENOM" id="CLU_094691_0_2_1"/>
<dbReference type="PANTHER" id="PTHR10978">
    <property type="entry name" value="SUCCINATE DEHYDROGENASE CYTOCHROME B560 SUBUNIT"/>
    <property type="match status" value="1"/>
</dbReference>
<feature type="transmembrane region" description="Helical" evidence="8">
    <location>
        <begin position="116"/>
        <end position="135"/>
    </location>
</feature>
<name>W2S7R4_CYPE1</name>
<protein>
    <submittedName>
        <fullName evidence="9">Succinate dehydrogenase, cytochrome b556 subunit</fullName>
    </submittedName>
</protein>
<dbReference type="PANTHER" id="PTHR10978:SF5">
    <property type="entry name" value="SUCCINATE DEHYDROGENASE CYTOCHROME B560 SUBUNIT, MITOCHONDRIAL"/>
    <property type="match status" value="1"/>
</dbReference>
<dbReference type="NCBIfam" id="TIGR02970">
    <property type="entry name" value="succ_dehyd_cytB"/>
    <property type="match status" value="1"/>
</dbReference>
<dbReference type="InterPro" id="IPR018495">
    <property type="entry name" value="Succ_DH_cyt_bsu_CS"/>
</dbReference>
<dbReference type="GO" id="GO:0005739">
    <property type="term" value="C:mitochondrion"/>
    <property type="evidence" value="ECO:0007669"/>
    <property type="project" value="GOC"/>
</dbReference>
<dbReference type="AlphaFoldDB" id="W2S7R4"/>
<dbReference type="STRING" id="1220924.W2S7R4"/>
<dbReference type="Pfam" id="PF01127">
    <property type="entry name" value="Sdh_cyt"/>
    <property type="match status" value="1"/>
</dbReference>
<dbReference type="InterPro" id="IPR034804">
    <property type="entry name" value="SQR/QFR_C/D"/>
</dbReference>
<dbReference type="GO" id="GO:0006099">
    <property type="term" value="P:tricarboxylic acid cycle"/>
    <property type="evidence" value="ECO:0007669"/>
    <property type="project" value="InterPro"/>
</dbReference>
<evidence type="ECO:0000256" key="2">
    <source>
        <dbReference type="ARBA" id="ARBA00022617"/>
    </source>
</evidence>
<dbReference type="GO" id="GO:0046872">
    <property type="term" value="F:metal ion binding"/>
    <property type="evidence" value="ECO:0007669"/>
    <property type="project" value="UniProtKB-KW"/>
</dbReference>
<evidence type="ECO:0000313" key="10">
    <source>
        <dbReference type="Proteomes" id="UP000030752"/>
    </source>
</evidence>
<dbReference type="CDD" id="cd03499">
    <property type="entry name" value="SQR_TypeC_SdhC"/>
    <property type="match status" value="1"/>
</dbReference>
<dbReference type="InterPro" id="IPR000701">
    <property type="entry name" value="SuccDH_FuR_B_TM-su"/>
</dbReference>
<evidence type="ECO:0000256" key="5">
    <source>
        <dbReference type="ARBA" id="ARBA00022989"/>
    </source>
</evidence>
<dbReference type="PROSITE" id="PS01001">
    <property type="entry name" value="SDH_CYT_2"/>
    <property type="match status" value="1"/>
</dbReference>
<reference evidence="9 10" key="1">
    <citation type="submission" date="2013-03" db="EMBL/GenBank/DDBJ databases">
        <title>The Genome Sequence of Phialophora europaea CBS 101466.</title>
        <authorList>
            <consortium name="The Broad Institute Genomics Platform"/>
            <person name="Cuomo C."/>
            <person name="de Hoog S."/>
            <person name="Gorbushina A."/>
            <person name="Walker B."/>
            <person name="Young S.K."/>
            <person name="Zeng Q."/>
            <person name="Gargeya S."/>
            <person name="Fitzgerald M."/>
            <person name="Haas B."/>
            <person name="Abouelleil A."/>
            <person name="Allen A.W."/>
            <person name="Alvarado L."/>
            <person name="Arachchi H.M."/>
            <person name="Berlin A.M."/>
            <person name="Chapman S.B."/>
            <person name="Gainer-Dewar J."/>
            <person name="Goldberg J."/>
            <person name="Griggs A."/>
            <person name="Gujja S."/>
            <person name="Hansen M."/>
            <person name="Howarth C."/>
            <person name="Imamovic A."/>
            <person name="Ireland A."/>
            <person name="Larimer J."/>
            <person name="McCowan C."/>
            <person name="Murphy C."/>
            <person name="Pearson M."/>
            <person name="Poon T.W."/>
            <person name="Priest M."/>
            <person name="Roberts A."/>
            <person name="Saif S."/>
            <person name="Shea T."/>
            <person name="Sisk P."/>
            <person name="Sykes S."/>
            <person name="Wortman J."/>
            <person name="Nusbaum C."/>
            <person name="Birren B."/>
        </authorList>
    </citation>
    <scope>NUCLEOTIDE SEQUENCE [LARGE SCALE GENOMIC DNA]</scope>
    <source>
        <strain evidence="9 10">CBS 101466</strain>
    </source>
</reference>
<evidence type="ECO:0000256" key="6">
    <source>
        <dbReference type="ARBA" id="ARBA00023004"/>
    </source>
</evidence>
<feature type="transmembrane region" description="Helical" evidence="8">
    <location>
        <begin position="147"/>
        <end position="173"/>
    </location>
</feature>
<dbReference type="GeneID" id="19977684"/>
<dbReference type="RefSeq" id="XP_008713238.1">
    <property type="nucleotide sequence ID" value="XM_008715016.1"/>
</dbReference>
<keyword evidence="6" id="KW-0408">Iron</keyword>
<dbReference type="GO" id="GO:0009055">
    <property type="term" value="F:electron transfer activity"/>
    <property type="evidence" value="ECO:0007669"/>
    <property type="project" value="InterPro"/>
</dbReference>
<evidence type="ECO:0000256" key="3">
    <source>
        <dbReference type="ARBA" id="ARBA00022692"/>
    </source>
</evidence>
<dbReference type="InterPro" id="IPR014314">
    <property type="entry name" value="Succ_DH_cytb556"/>
</dbReference>
<keyword evidence="10" id="KW-1185">Reference proteome</keyword>
<dbReference type="eggNOG" id="KOG0449">
    <property type="taxonomic scope" value="Eukaryota"/>
</dbReference>
<dbReference type="SUPFAM" id="SSF81343">
    <property type="entry name" value="Fumarate reductase respiratory complex transmembrane subunits"/>
    <property type="match status" value="1"/>
</dbReference>
<gene>
    <name evidence="9" type="ORF">HMPREF1541_10345</name>
</gene>
<keyword evidence="4" id="KW-0479">Metal-binding</keyword>